<gene>
    <name evidence="7" type="ORF">BISU_0222</name>
</gene>
<reference evidence="7 8" key="1">
    <citation type="submission" date="2014-03" db="EMBL/GenBank/DDBJ databases">
        <title>Genomics of Bifidobacteria.</title>
        <authorList>
            <person name="Ventura M."/>
            <person name="Milani C."/>
            <person name="Lugli G.A."/>
        </authorList>
    </citation>
    <scope>NUCLEOTIDE SEQUENCE [LARGE SCALE GENOMIC DNA]</scope>
    <source>
        <strain evidence="7 8">LMG 11597</strain>
    </source>
</reference>
<dbReference type="PROSITE" id="PS00211">
    <property type="entry name" value="ABC_TRANSPORTER_1"/>
    <property type="match status" value="1"/>
</dbReference>
<dbReference type="Pfam" id="PF00005">
    <property type="entry name" value="ABC_tran"/>
    <property type="match status" value="1"/>
</dbReference>
<dbReference type="InterPro" id="IPR015860">
    <property type="entry name" value="ABC_transpr_TagH-like"/>
</dbReference>
<keyword evidence="2" id="KW-0813">Transport</keyword>
<keyword evidence="8" id="KW-1185">Reference proteome</keyword>
<dbReference type="CDD" id="cd03220">
    <property type="entry name" value="ABC_KpsT_Wzt"/>
    <property type="match status" value="1"/>
</dbReference>
<evidence type="ECO:0000313" key="8">
    <source>
        <dbReference type="Proteomes" id="UP000029055"/>
    </source>
</evidence>
<organism evidence="7 8">
    <name type="scientific">Bifidobacterium subtile</name>
    <dbReference type="NCBI Taxonomy" id="77635"/>
    <lineage>
        <taxon>Bacteria</taxon>
        <taxon>Bacillati</taxon>
        <taxon>Actinomycetota</taxon>
        <taxon>Actinomycetes</taxon>
        <taxon>Bifidobacteriales</taxon>
        <taxon>Bifidobacteriaceae</taxon>
        <taxon>Bifidobacterium</taxon>
    </lineage>
</organism>
<name>A0A087E7J4_9BIFI</name>
<protein>
    <submittedName>
        <fullName evidence="7">ABC transporter ATP-binding protein</fullName>
        <ecNumber evidence="7">3.6.3.40</ecNumber>
    </submittedName>
</protein>
<keyword evidence="4 7" id="KW-0067">ATP-binding</keyword>
<dbReference type="Gene3D" id="3.40.50.300">
    <property type="entry name" value="P-loop containing nucleotide triphosphate hydrolases"/>
    <property type="match status" value="1"/>
</dbReference>
<dbReference type="EC" id="3.6.3.40" evidence="7"/>
<dbReference type="InterPro" id="IPR027417">
    <property type="entry name" value="P-loop_NTPase"/>
</dbReference>
<dbReference type="GO" id="GO:0016887">
    <property type="term" value="F:ATP hydrolysis activity"/>
    <property type="evidence" value="ECO:0007669"/>
    <property type="project" value="InterPro"/>
</dbReference>
<feature type="domain" description="ABC transporter" evidence="6">
    <location>
        <begin position="54"/>
        <end position="279"/>
    </location>
</feature>
<dbReference type="Proteomes" id="UP000029055">
    <property type="component" value="Unassembled WGS sequence"/>
</dbReference>
<dbReference type="InterPro" id="IPR017871">
    <property type="entry name" value="ABC_transporter-like_CS"/>
</dbReference>
<dbReference type="InterPro" id="IPR003593">
    <property type="entry name" value="AAA+_ATPase"/>
</dbReference>
<dbReference type="EMBL" id="JGZR01000006">
    <property type="protein sequence ID" value="KFJ03745.1"/>
    <property type="molecule type" value="Genomic_DNA"/>
</dbReference>
<proteinExistence type="inferred from homology"/>
<dbReference type="RefSeq" id="WP_024463066.1">
    <property type="nucleotide sequence ID" value="NZ_CP062939.1"/>
</dbReference>
<comment type="caution">
    <text evidence="7">The sequence shown here is derived from an EMBL/GenBank/DDBJ whole genome shotgun (WGS) entry which is preliminary data.</text>
</comment>
<keyword evidence="7" id="KW-0378">Hydrolase</keyword>
<evidence type="ECO:0000313" key="7">
    <source>
        <dbReference type="EMBL" id="KFJ03745.1"/>
    </source>
</evidence>
<dbReference type="AlphaFoldDB" id="A0A087E7J4"/>
<evidence type="ECO:0000256" key="5">
    <source>
        <dbReference type="SAM" id="MobiDB-lite"/>
    </source>
</evidence>
<accession>A0A087E7J4</accession>
<evidence type="ECO:0000256" key="2">
    <source>
        <dbReference type="ARBA" id="ARBA00022448"/>
    </source>
</evidence>
<dbReference type="GO" id="GO:0005524">
    <property type="term" value="F:ATP binding"/>
    <property type="evidence" value="ECO:0007669"/>
    <property type="project" value="UniProtKB-KW"/>
</dbReference>
<dbReference type="GO" id="GO:0140359">
    <property type="term" value="F:ABC-type transporter activity"/>
    <property type="evidence" value="ECO:0007669"/>
    <property type="project" value="InterPro"/>
</dbReference>
<sequence length="484" mass="52878">MAENAAGENAVKEAVAQEAAQNAKQVIDADRPVVLAVDHVAKSFRLPTEQATGLKMAFLNWTRGVKGYTEQEVLTDISFEVKQGDFFGIVGRNGSGKSTLLKIISGIYVPEKGTVKTVGKLVPFIELGVGFNPELTGRENVYLNGALLGFSRDEIDAMYDDIVDFAELGEFMDQKLKNYSSGMQVRLAFSVAIKAQGDILVLDEVLAVGDEAFQRKCDNFFTEIKQDPTKTVILVTHSMESVKKYCNKAILIKDGEIIVSGNKDDVADRYTIENLKTKDATEHNEEEDEYPTGLSARVPVLNVRPAGSPASLIDGDFAFDAEYEFNEEGTPFYMALAMHDMQRGGVCFGDSFDLYEYGRHKVHLAVPMKLFNNGKFRITVSLHTRDRHDPLKVEMVAFSNEENSCDFVVSDPKGKDNFALINKWSMDYRWIGGAKATADRLMEEELAKQAAAGLAAAGSVGTVAAGPAGSAAEDGQGAQNESVL</sequence>
<keyword evidence="3" id="KW-0547">Nucleotide-binding</keyword>
<dbReference type="STRING" id="77635.BISU_0222"/>
<evidence type="ECO:0000256" key="3">
    <source>
        <dbReference type="ARBA" id="ARBA00022741"/>
    </source>
</evidence>
<evidence type="ECO:0000259" key="6">
    <source>
        <dbReference type="PROSITE" id="PS50893"/>
    </source>
</evidence>
<dbReference type="InterPro" id="IPR003439">
    <property type="entry name" value="ABC_transporter-like_ATP-bd"/>
</dbReference>
<dbReference type="InterPro" id="IPR050683">
    <property type="entry name" value="Bact_Polysacc_Export_ATP-bd"/>
</dbReference>
<comment type="similarity">
    <text evidence="1">Belongs to the ABC transporter superfamily.</text>
</comment>
<dbReference type="PANTHER" id="PTHR46743:SF2">
    <property type="entry name" value="TEICHOIC ACIDS EXPORT ATP-BINDING PROTEIN TAGH"/>
    <property type="match status" value="1"/>
</dbReference>
<dbReference type="SUPFAM" id="SSF52540">
    <property type="entry name" value="P-loop containing nucleoside triphosphate hydrolases"/>
    <property type="match status" value="1"/>
</dbReference>
<dbReference type="SMART" id="SM00382">
    <property type="entry name" value="AAA"/>
    <property type="match status" value="1"/>
</dbReference>
<dbReference type="PROSITE" id="PS50893">
    <property type="entry name" value="ABC_TRANSPORTER_2"/>
    <property type="match status" value="1"/>
</dbReference>
<feature type="region of interest" description="Disordered" evidence="5">
    <location>
        <begin position="465"/>
        <end position="484"/>
    </location>
</feature>
<dbReference type="OrthoDB" id="9778870at2"/>
<dbReference type="GO" id="GO:0016020">
    <property type="term" value="C:membrane"/>
    <property type="evidence" value="ECO:0007669"/>
    <property type="project" value="InterPro"/>
</dbReference>
<dbReference type="eggNOG" id="COG1134">
    <property type="taxonomic scope" value="Bacteria"/>
</dbReference>
<evidence type="ECO:0000256" key="4">
    <source>
        <dbReference type="ARBA" id="ARBA00022840"/>
    </source>
</evidence>
<evidence type="ECO:0000256" key="1">
    <source>
        <dbReference type="ARBA" id="ARBA00005417"/>
    </source>
</evidence>
<dbReference type="PANTHER" id="PTHR46743">
    <property type="entry name" value="TEICHOIC ACIDS EXPORT ATP-BINDING PROTEIN TAGH"/>
    <property type="match status" value="1"/>
</dbReference>